<proteinExistence type="predicted"/>
<dbReference type="EMBL" id="JAACJN010000008">
    <property type="protein sequence ID" value="KAF5391826.1"/>
    <property type="molecule type" value="Genomic_DNA"/>
</dbReference>
<dbReference type="OrthoDB" id="3242721at2759"/>
<evidence type="ECO:0000313" key="2">
    <source>
        <dbReference type="Proteomes" id="UP000518752"/>
    </source>
</evidence>
<gene>
    <name evidence="1" type="ORF">D9757_001791</name>
</gene>
<keyword evidence="2" id="KW-1185">Reference proteome</keyword>
<accession>A0A8H5HYR2</accession>
<dbReference type="AlphaFoldDB" id="A0A8H5HYR2"/>
<evidence type="ECO:0000313" key="1">
    <source>
        <dbReference type="EMBL" id="KAF5391826.1"/>
    </source>
</evidence>
<sequence length="225" mass="24830">MNFGHGEHTPILVAPRPVRLTAPFNFLSRPQPVRIVSEPAKDVAERSHSVEELKIGLCTESSLNHSPRSSPRAALPSEALEEFLSILRPSMFSPHSPPRTRRQVSLPVYHDSVPLKGRRLDFTIEDVESGRSDQLSRNSGSPAEIMDAMAAEIQFLGLEDTPFHWFTSNILSSPISRNNTRNPFQRHSTYPVVSSPRALTQSPLPSLSPAAIPLPLPSADELTCT</sequence>
<reference evidence="1 2" key="1">
    <citation type="journal article" date="2020" name="ISME J.">
        <title>Uncovering the hidden diversity of litter-decomposition mechanisms in mushroom-forming fungi.</title>
        <authorList>
            <person name="Floudas D."/>
            <person name="Bentzer J."/>
            <person name="Ahren D."/>
            <person name="Johansson T."/>
            <person name="Persson P."/>
            <person name="Tunlid A."/>
        </authorList>
    </citation>
    <scope>NUCLEOTIDE SEQUENCE [LARGE SCALE GENOMIC DNA]</scope>
    <source>
        <strain evidence="1 2">CBS 406.79</strain>
    </source>
</reference>
<dbReference type="Proteomes" id="UP000518752">
    <property type="component" value="Unassembled WGS sequence"/>
</dbReference>
<name>A0A8H5HYR2_9AGAR</name>
<organism evidence="1 2">
    <name type="scientific">Collybiopsis confluens</name>
    <dbReference type="NCBI Taxonomy" id="2823264"/>
    <lineage>
        <taxon>Eukaryota</taxon>
        <taxon>Fungi</taxon>
        <taxon>Dikarya</taxon>
        <taxon>Basidiomycota</taxon>
        <taxon>Agaricomycotina</taxon>
        <taxon>Agaricomycetes</taxon>
        <taxon>Agaricomycetidae</taxon>
        <taxon>Agaricales</taxon>
        <taxon>Marasmiineae</taxon>
        <taxon>Omphalotaceae</taxon>
        <taxon>Collybiopsis</taxon>
    </lineage>
</organism>
<protein>
    <submittedName>
        <fullName evidence="1">Uncharacterized protein</fullName>
    </submittedName>
</protein>
<comment type="caution">
    <text evidence="1">The sequence shown here is derived from an EMBL/GenBank/DDBJ whole genome shotgun (WGS) entry which is preliminary data.</text>
</comment>